<dbReference type="PANTHER" id="PTHR12151:SF25">
    <property type="entry name" value="LINALOOL DEHYDRATASE_ISOMERASE DOMAIN-CONTAINING PROTEIN"/>
    <property type="match status" value="1"/>
</dbReference>
<feature type="disulfide bond" description="Redox-active" evidence="3">
    <location>
        <begin position="358"/>
        <end position="362"/>
    </location>
</feature>
<sequence>MSNIRKQGLIPLILLMLSLWMWPLAGNGAEADNEFRVVVTIKPLHSILSGLMQGIGEPELLIDDSRLPHQFTASPEQWQRMQQADLLFWVGPELEASLAETIGQLSNNTKVVELLSHTGLKVLPSRHQQQKRDPHFWLDNRNLMIMLDDLTLLLQQMDTKRTHLYERNRQTVLARLARIDREYEYGYRGMKAGLGIQYHDTLQYFEQAYALKVLDHLSGSPLQQADARGLLRLRERIASGEAVCLLSERGFPTQHLALLTQESEVNHGVLNSFGIGLSPGPDLYFQLMAHNTDEIKRCLNADMAQAGKARSAAQQDRLVAAEGIGKGTFLLTDHLGRLVTDETMLGKFAIVYFGYTYCPDICPTSLQIVFQALNELGDKAARFQPYFITIDPQRDSVGVMKKYVEYYDERLIGVTGSEAMIERVAAQFKARFERVDEASDDPDLYLMDHTASLYLLDPSGRFINKFAHGISPQELAAKLDQLLE</sequence>
<evidence type="ECO:0000256" key="1">
    <source>
        <dbReference type="ARBA" id="ARBA00010996"/>
    </source>
</evidence>
<dbReference type="FunFam" id="3.40.30.10:FF:000013">
    <property type="entry name" value="Blast:Protein SCO1 homolog, mitochondrial"/>
    <property type="match status" value="1"/>
</dbReference>
<protein>
    <submittedName>
        <fullName evidence="4">SCO family protein</fullName>
    </submittedName>
</protein>
<evidence type="ECO:0000313" key="5">
    <source>
        <dbReference type="Proteomes" id="UP000886667"/>
    </source>
</evidence>
<reference evidence="4" key="1">
    <citation type="journal article" date="2021" name="Proc. Natl. Acad. Sci. U.S.A.">
        <title>Global biogeography of chemosynthetic symbionts reveals both localized and globally distributed symbiont groups. .</title>
        <authorList>
            <person name="Osvatic J.T."/>
            <person name="Wilkins L.G.E."/>
            <person name="Leibrecht L."/>
            <person name="Leray M."/>
            <person name="Zauner S."/>
            <person name="Polzin J."/>
            <person name="Camacho Y."/>
            <person name="Gros O."/>
            <person name="van Gils J.A."/>
            <person name="Eisen J.A."/>
            <person name="Petersen J.M."/>
            <person name="Yuen B."/>
        </authorList>
    </citation>
    <scope>NUCLEOTIDE SEQUENCE</scope>
    <source>
        <strain evidence="4">MAGclacostrist064TRANS</strain>
    </source>
</reference>
<dbReference type="CDD" id="cd02968">
    <property type="entry name" value="SCO"/>
    <property type="match status" value="1"/>
</dbReference>
<dbReference type="Proteomes" id="UP000886667">
    <property type="component" value="Unassembled WGS sequence"/>
</dbReference>
<dbReference type="Pfam" id="PF02630">
    <property type="entry name" value="SCO1-SenC"/>
    <property type="match status" value="1"/>
</dbReference>
<dbReference type="PANTHER" id="PTHR12151">
    <property type="entry name" value="ELECTRON TRANSPORT PROTIN SCO1/SENC FAMILY MEMBER"/>
    <property type="match status" value="1"/>
</dbReference>
<evidence type="ECO:0000256" key="2">
    <source>
        <dbReference type="PIRSR" id="PIRSR603782-1"/>
    </source>
</evidence>
<organism evidence="4 5">
    <name type="scientific">Candidatus Thiodiazotropha taylori</name>
    <dbReference type="NCBI Taxonomy" id="2792791"/>
    <lineage>
        <taxon>Bacteria</taxon>
        <taxon>Pseudomonadati</taxon>
        <taxon>Pseudomonadota</taxon>
        <taxon>Gammaproteobacteria</taxon>
        <taxon>Chromatiales</taxon>
        <taxon>Sedimenticolaceae</taxon>
        <taxon>Candidatus Thiodiazotropha</taxon>
    </lineage>
</organism>
<accession>A0A9E4KB07</accession>
<name>A0A9E4KB07_9GAMM</name>
<feature type="binding site" evidence="2">
    <location>
        <position position="449"/>
    </location>
    <ligand>
        <name>Cu cation</name>
        <dbReference type="ChEBI" id="CHEBI:23378"/>
    </ligand>
</feature>
<evidence type="ECO:0000313" key="4">
    <source>
        <dbReference type="EMBL" id="MCG7945417.1"/>
    </source>
</evidence>
<dbReference type="InterPro" id="IPR003782">
    <property type="entry name" value="SCO1/SenC"/>
</dbReference>
<dbReference type="AlphaFoldDB" id="A0A9E4KB07"/>
<comment type="similarity">
    <text evidence="1">Belongs to the SCO1/2 family.</text>
</comment>
<dbReference type="EMBL" id="JAEPCM010000097">
    <property type="protein sequence ID" value="MCG7945417.1"/>
    <property type="molecule type" value="Genomic_DNA"/>
</dbReference>
<keyword evidence="2" id="KW-0479">Metal-binding</keyword>
<feature type="binding site" evidence="2">
    <location>
        <position position="362"/>
    </location>
    <ligand>
        <name>Cu cation</name>
        <dbReference type="ChEBI" id="CHEBI:23378"/>
    </ligand>
</feature>
<proteinExistence type="inferred from homology"/>
<keyword evidence="3" id="KW-1015">Disulfide bond</keyword>
<dbReference type="Pfam" id="PF01297">
    <property type="entry name" value="ZnuA"/>
    <property type="match status" value="1"/>
</dbReference>
<dbReference type="GO" id="GO:0030001">
    <property type="term" value="P:metal ion transport"/>
    <property type="evidence" value="ECO:0007669"/>
    <property type="project" value="InterPro"/>
</dbReference>
<evidence type="ECO:0000256" key="3">
    <source>
        <dbReference type="PIRSR" id="PIRSR603782-2"/>
    </source>
</evidence>
<gene>
    <name evidence="4" type="ORF">JAZ07_03625</name>
</gene>
<dbReference type="GO" id="GO:0046872">
    <property type="term" value="F:metal ion binding"/>
    <property type="evidence" value="ECO:0007669"/>
    <property type="project" value="UniProtKB-KW"/>
</dbReference>
<dbReference type="InterPro" id="IPR006127">
    <property type="entry name" value="ZnuA-like"/>
</dbReference>
<dbReference type="SUPFAM" id="SSF52833">
    <property type="entry name" value="Thioredoxin-like"/>
    <property type="match status" value="1"/>
</dbReference>
<feature type="binding site" evidence="2">
    <location>
        <position position="358"/>
    </location>
    <ligand>
        <name>Cu cation</name>
        <dbReference type="ChEBI" id="CHEBI:23378"/>
    </ligand>
</feature>
<dbReference type="SUPFAM" id="SSF53807">
    <property type="entry name" value="Helical backbone' metal receptor"/>
    <property type="match status" value="1"/>
</dbReference>
<dbReference type="InterPro" id="IPR036249">
    <property type="entry name" value="Thioredoxin-like_sf"/>
</dbReference>
<keyword evidence="2" id="KW-0186">Copper</keyword>
<dbReference type="Gene3D" id="3.40.50.1980">
    <property type="entry name" value="Nitrogenase molybdenum iron protein domain"/>
    <property type="match status" value="2"/>
</dbReference>
<dbReference type="Gene3D" id="3.40.30.10">
    <property type="entry name" value="Glutaredoxin"/>
    <property type="match status" value="1"/>
</dbReference>
<comment type="caution">
    <text evidence="4">The sequence shown here is derived from an EMBL/GenBank/DDBJ whole genome shotgun (WGS) entry which is preliminary data.</text>
</comment>